<keyword evidence="1" id="KW-0732">Signal</keyword>
<dbReference type="GO" id="GO:0030682">
    <property type="term" value="P:symbiont-mediated perturbation of host defenses"/>
    <property type="evidence" value="ECO:0007669"/>
    <property type="project" value="InterPro"/>
</dbReference>
<proteinExistence type="evidence at transcript level"/>
<protein>
    <submittedName>
        <fullName evidence="2">Putative group vi salivary lipocalin</fullName>
    </submittedName>
</protein>
<dbReference type="AlphaFoldDB" id="L7MIM8"/>
<dbReference type="SUPFAM" id="SSF50814">
    <property type="entry name" value="Lipocalins"/>
    <property type="match status" value="1"/>
</dbReference>
<dbReference type="InterPro" id="IPR002970">
    <property type="entry name" value="Tick_his-bd"/>
</dbReference>
<dbReference type="Pfam" id="PF02098">
    <property type="entry name" value="His_binding"/>
    <property type="match status" value="1"/>
</dbReference>
<reference evidence="2" key="1">
    <citation type="submission" date="2012-11" db="EMBL/GenBank/DDBJ databases">
        <authorList>
            <person name="Lucero-Rivera Y.E."/>
            <person name="Tovar-Ramirez D."/>
        </authorList>
    </citation>
    <scope>NUCLEOTIDE SEQUENCE</scope>
    <source>
        <tissue evidence="2">Salivary gland</tissue>
    </source>
</reference>
<dbReference type="InterPro" id="IPR012674">
    <property type="entry name" value="Calycin"/>
</dbReference>
<dbReference type="GO" id="GO:0043176">
    <property type="term" value="F:amine binding"/>
    <property type="evidence" value="ECO:0007669"/>
    <property type="project" value="InterPro"/>
</dbReference>
<feature type="signal peptide" evidence="1">
    <location>
        <begin position="1"/>
        <end position="16"/>
    </location>
</feature>
<feature type="chain" id="PRO_5003982112" evidence="1">
    <location>
        <begin position="17"/>
        <end position="212"/>
    </location>
</feature>
<evidence type="ECO:0000256" key="1">
    <source>
        <dbReference type="SAM" id="SignalP"/>
    </source>
</evidence>
<dbReference type="Gene3D" id="2.40.128.20">
    <property type="match status" value="1"/>
</dbReference>
<sequence length="212" mass="23923">QIRHFLFIILVGVACAEVQNGRQAETTSGRKPKWAHEDKLGDYQNAWNTLNQSHVKYYLAYATYQDDVDGIWGKNFSCVNVETTNVKGEDESVESVMKFRNEGSPTEKSVNVSAKAVSRFNYTKTKNAIEFSQKDSNAKAAVSVLAFSDPKVCDVMSPNEGKDLELWVKETELGNIPSCCRFLFDLFTRKGKKKHEISSKEKCITPAQSKEY</sequence>
<dbReference type="PRINTS" id="PR01220">
    <property type="entry name" value="HISBINDING"/>
</dbReference>
<feature type="non-terminal residue" evidence="2">
    <location>
        <position position="1"/>
    </location>
</feature>
<evidence type="ECO:0000313" key="2">
    <source>
        <dbReference type="EMBL" id="JAA63118.1"/>
    </source>
</evidence>
<accession>L7MIM8</accession>
<dbReference type="EMBL" id="GACK01001916">
    <property type="protein sequence ID" value="JAA63118.1"/>
    <property type="molecule type" value="mRNA"/>
</dbReference>
<reference evidence="2" key="2">
    <citation type="journal article" date="2015" name="J. Proteomics">
        <title>Sexual differences in the sialomes of the zebra tick, Rhipicephalus pulchellus.</title>
        <authorList>
            <person name="Tan A.W."/>
            <person name="Francischetti I.M."/>
            <person name="Slovak M."/>
            <person name="Kini R.M."/>
            <person name="Ribeiro J.M."/>
        </authorList>
    </citation>
    <scope>NUCLEOTIDE SEQUENCE</scope>
    <source>
        <tissue evidence="2">Salivary gland</tissue>
    </source>
</reference>
<organism evidence="2">
    <name type="scientific">Rhipicephalus pulchellus</name>
    <name type="common">Yellow backed tick</name>
    <name type="synonym">Dermacentor pulchellus</name>
    <dbReference type="NCBI Taxonomy" id="72859"/>
    <lineage>
        <taxon>Eukaryota</taxon>
        <taxon>Metazoa</taxon>
        <taxon>Ecdysozoa</taxon>
        <taxon>Arthropoda</taxon>
        <taxon>Chelicerata</taxon>
        <taxon>Arachnida</taxon>
        <taxon>Acari</taxon>
        <taxon>Parasitiformes</taxon>
        <taxon>Ixodida</taxon>
        <taxon>Ixodoidea</taxon>
        <taxon>Ixodidae</taxon>
        <taxon>Rhipicephalinae</taxon>
        <taxon>Rhipicephalus</taxon>
        <taxon>Rhipicephalus</taxon>
    </lineage>
</organism>
<name>L7MIM8_RHIPC</name>